<feature type="chain" id="PRO_5034756994" description="Secreted protein" evidence="2">
    <location>
        <begin position="22"/>
        <end position="75"/>
    </location>
</feature>
<sequence>MRVLKLTFMVVAMALVHSAAAGKHNNSQGPKGMQDLNDTQLDMEGPLDDNVWANGDESAVPIANEQQGQAVKFEA</sequence>
<dbReference type="EMBL" id="WOWK01000020">
    <property type="protein sequence ID" value="KAF0327891.1"/>
    <property type="molecule type" value="Genomic_DNA"/>
</dbReference>
<dbReference type="OrthoDB" id="4807977at2759"/>
<protein>
    <recommendedName>
        <fullName evidence="5">Secreted protein</fullName>
    </recommendedName>
</protein>
<proteinExistence type="predicted"/>
<keyword evidence="4" id="KW-1185">Reference proteome</keyword>
<name>A0A8H3WLC0_9PEZI</name>
<dbReference type="AlphaFoldDB" id="A0A8H3WLC0"/>
<dbReference type="Proteomes" id="UP000434172">
    <property type="component" value="Unassembled WGS sequence"/>
</dbReference>
<keyword evidence="2" id="KW-0732">Signal</keyword>
<reference evidence="3 4" key="1">
    <citation type="submission" date="2019-12" db="EMBL/GenBank/DDBJ databases">
        <title>A genome sequence resource for the geographically widespread anthracnose pathogen Colletotrichum asianum.</title>
        <authorList>
            <person name="Meng Y."/>
        </authorList>
    </citation>
    <scope>NUCLEOTIDE SEQUENCE [LARGE SCALE GENOMIC DNA]</scope>
    <source>
        <strain evidence="3 4">ICMP 18580</strain>
    </source>
</reference>
<comment type="caution">
    <text evidence="3">The sequence shown here is derived from an EMBL/GenBank/DDBJ whole genome shotgun (WGS) entry which is preliminary data.</text>
</comment>
<evidence type="ECO:0000256" key="1">
    <source>
        <dbReference type="SAM" id="MobiDB-lite"/>
    </source>
</evidence>
<evidence type="ECO:0000313" key="3">
    <source>
        <dbReference type="EMBL" id="KAF0327891.1"/>
    </source>
</evidence>
<organism evidence="3 4">
    <name type="scientific">Colletotrichum asianum</name>
    <dbReference type="NCBI Taxonomy" id="702518"/>
    <lineage>
        <taxon>Eukaryota</taxon>
        <taxon>Fungi</taxon>
        <taxon>Dikarya</taxon>
        <taxon>Ascomycota</taxon>
        <taxon>Pezizomycotina</taxon>
        <taxon>Sordariomycetes</taxon>
        <taxon>Hypocreomycetidae</taxon>
        <taxon>Glomerellales</taxon>
        <taxon>Glomerellaceae</taxon>
        <taxon>Colletotrichum</taxon>
        <taxon>Colletotrichum gloeosporioides species complex</taxon>
    </lineage>
</organism>
<evidence type="ECO:0008006" key="5">
    <source>
        <dbReference type="Google" id="ProtNLM"/>
    </source>
</evidence>
<evidence type="ECO:0000313" key="4">
    <source>
        <dbReference type="Proteomes" id="UP000434172"/>
    </source>
</evidence>
<accession>A0A8H3WLC0</accession>
<feature type="signal peptide" evidence="2">
    <location>
        <begin position="1"/>
        <end position="21"/>
    </location>
</feature>
<gene>
    <name evidence="3" type="ORF">GQ607_004722</name>
</gene>
<evidence type="ECO:0000256" key="2">
    <source>
        <dbReference type="SAM" id="SignalP"/>
    </source>
</evidence>
<feature type="region of interest" description="Disordered" evidence="1">
    <location>
        <begin position="21"/>
        <end position="49"/>
    </location>
</feature>